<dbReference type="AlphaFoldDB" id="A0A1I6SHP8"/>
<feature type="transmembrane region" description="Helical" evidence="4">
    <location>
        <begin position="516"/>
        <end position="549"/>
    </location>
</feature>
<name>A0A1I6SHP8_9BACI</name>
<reference evidence="6 9" key="2">
    <citation type="submission" date="2019-07" db="EMBL/GenBank/DDBJ databases">
        <title>Whole genome shotgun sequence of Halolactibacillus miurensis NBRC 100873.</title>
        <authorList>
            <person name="Hosoyama A."/>
            <person name="Uohara A."/>
            <person name="Ohji S."/>
            <person name="Ichikawa N."/>
        </authorList>
    </citation>
    <scope>NUCLEOTIDE SEQUENCE [LARGE SCALE GENOMIC DNA]</scope>
    <source>
        <strain evidence="6 9">NBRC 100873</strain>
    </source>
</reference>
<dbReference type="PANTHER" id="PTHR37813">
    <property type="entry name" value="FELS-2 PROPHAGE PROTEIN"/>
    <property type="match status" value="1"/>
</dbReference>
<dbReference type="OrthoDB" id="1779742at2"/>
<evidence type="ECO:0000256" key="4">
    <source>
        <dbReference type="SAM" id="Phobius"/>
    </source>
</evidence>
<dbReference type="STRING" id="306541.SAMN05421668_10961"/>
<keyword evidence="4" id="KW-0812">Transmembrane</keyword>
<keyword evidence="4" id="KW-0472">Membrane</keyword>
<keyword evidence="1" id="KW-1188">Viral release from host cell</keyword>
<dbReference type="Proteomes" id="UP000321773">
    <property type="component" value="Unassembled WGS sequence"/>
</dbReference>
<dbReference type="RefSeq" id="WP_089853940.1">
    <property type="nucleotide sequence ID" value="NZ_BJWJ01000008.1"/>
</dbReference>
<dbReference type="EMBL" id="BJWJ01000008">
    <property type="protein sequence ID" value="GEM04093.1"/>
    <property type="molecule type" value="Genomic_DNA"/>
</dbReference>
<evidence type="ECO:0000313" key="6">
    <source>
        <dbReference type="EMBL" id="GEM04093.1"/>
    </source>
</evidence>
<protein>
    <submittedName>
        <fullName evidence="7">Phage-related minor tail protein</fullName>
    </submittedName>
</protein>
<keyword evidence="9" id="KW-1185">Reference proteome</keyword>
<dbReference type="Pfam" id="PF10145">
    <property type="entry name" value="PhageMin_Tail"/>
    <property type="match status" value="1"/>
</dbReference>
<feature type="transmembrane region" description="Helical" evidence="4">
    <location>
        <begin position="489"/>
        <end position="510"/>
    </location>
</feature>
<keyword evidence="4" id="KW-1133">Transmembrane helix</keyword>
<evidence type="ECO:0000256" key="1">
    <source>
        <dbReference type="ARBA" id="ARBA00022612"/>
    </source>
</evidence>
<evidence type="ECO:0000259" key="5">
    <source>
        <dbReference type="Pfam" id="PF10145"/>
    </source>
</evidence>
<feature type="domain" description="Phage tail tape measure protein" evidence="5">
    <location>
        <begin position="190"/>
        <end position="404"/>
    </location>
</feature>
<evidence type="ECO:0000256" key="2">
    <source>
        <dbReference type="SAM" id="Coils"/>
    </source>
</evidence>
<evidence type="ECO:0000313" key="8">
    <source>
        <dbReference type="Proteomes" id="UP000199139"/>
    </source>
</evidence>
<dbReference type="EMBL" id="FPAI01000009">
    <property type="protein sequence ID" value="SFS76495.1"/>
    <property type="molecule type" value="Genomic_DNA"/>
</dbReference>
<feature type="compositionally biased region" description="Polar residues" evidence="3">
    <location>
        <begin position="805"/>
        <end position="819"/>
    </location>
</feature>
<dbReference type="Proteomes" id="UP000199139">
    <property type="component" value="Unassembled WGS sequence"/>
</dbReference>
<feature type="region of interest" description="Disordered" evidence="3">
    <location>
        <begin position="801"/>
        <end position="820"/>
    </location>
</feature>
<reference evidence="7 8" key="1">
    <citation type="submission" date="2016-10" db="EMBL/GenBank/DDBJ databases">
        <authorList>
            <person name="de Groot N.N."/>
        </authorList>
    </citation>
    <scope>NUCLEOTIDE SEQUENCE [LARGE SCALE GENOMIC DNA]</scope>
    <source>
        <strain evidence="7 8">DSM 17074</strain>
    </source>
</reference>
<evidence type="ECO:0000313" key="9">
    <source>
        <dbReference type="Proteomes" id="UP000321773"/>
    </source>
</evidence>
<gene>
    <name evidence="6" type="ORF">HMI01_10810</name>
    <name evidence="7" type="ORF">SAMN05421668_10961</name>
</gene>
<accession>A0A1I6SHP8</accession>
<proteinExistence type="predicted"/>
<feature type="coiled-coil region" evidence="2">
    <location>
        <begin position="23"/>
        <end position="85"/>
    </location>
</feature>
<evidence type="ECO:0000313" key="7">
    <source>
        <dbReference type="EMBL" id="SFS76495.1"/>
    </source>
</evidence>
<sequence length="861" mass="93320">MAKKIRGISIEIDGDTRGLDKALQDVNKRSSTLNSELRDVERLLKFNPGNVELLEQKQKLLSDQVENTSDKLNQLKDAEKQVQDQFKKGDIKEEQYNAFRREIIKTESQLNGFKDKLATVDDGKELDNLERDMKDVKKEAGKAETAVGELGTAIGGIAAAGGIAGVIDQSLGFSELQTQIDISFNVPEESKKAVKDAIKQIETYGIDGEEALEGVRRQWALNADASDESNAKVIKSAGAISKAYSGIDFTELIQETNEIAETLAISDEEALGLANSLFEAGFPPEQIDIIAEYGQQLAAAGYSAEEIQGIMAAGVEAGSWNIDNLLDGLGEGRKLLSEFGQEVPDSMAELLEKTDISAEQFQNWGKAVAGGGEDGKQAMLDVAKALEQVEDDTTKNALGVATFGTMYEEQGDKIFDALKGAETATFDLGEGVDATAEKVEKIDESPITKMQESFNKVKESLAPLFEEVAEFVTIIADWIAENPKLTATIIAIATAFTVIIGIVVVLTPIFTALSAAAAAIGISLGALIGIIAGVVAAIALLVAGFVLAYNKLDWFKETVDLVWNFIKETFSNALEFLKALMTGDFTRMKEIASEQLELTREFIANIIEKIKEIFLIGLKFISDKLGLDFEQMKNAVKSAMELIGSIIESVFGYVKNTFKNALKFIVSLLTGDFQGMADAVSDQMDNIWTTITDIWDSVMNFFDEVDLFQIGKDIMKGLVNGIKDMGGAVADAVGGAVTGAIDWAKGLLDINSPSRVFEQIGQFTGEGFEQGILGTTNRINQASAKMVEASIPTIPRYDLNGNGGVSTQSQSNTQPTVNNDMRGLFDGAVFNVREESDIRKIARELKTLIDSESRGRGVRTI</sequence>
<evidence type="ECO:0000256" key="3">
    <source>
        <dbReference type="SAM" id="MobiDB-lite"/>
    </source>
</evidence>
<keyword evidence="2" id="KW-0175">Coiled coil</keyword>
<dbReference type="PANTHER" id="PTHR37813:SF1">
    <property type="entry name" value="FELS-2 PROPHAGE PROTEIN"/>
    <property type="match status" value="1"/>
</dbReference>
<organism evidence="7 8">
    <name type="scientific">Halolactibacillus miurensis</name>
    <dbReference type="NCBI Taxonomy" id="306541"/>
    <lineage>
        <taxon>Bacteria</taxon>
        <taxon>Bacillati</taxon>
        <taxon>Bacillota</taxon>
        <taxon>Bacilli</taxon>
        <taxon>Bacillales</taxon>
        <taxon>Bacillaceae</taxon>
        <taxon>Halolactibacillus</taxon>
    </lineage>
</organism>
<dbReference type="InterPro" id="IPR010090">
    <property type="entry name" value="Phage_tape_meas"/>
</dbReference>